<dbReference type="GO" id="GO:0050660">
    <property type="term" value="F:flavin adenine dinucleotide binding"/>
    <property type="evidence" value="ECO:0007669"/>
    <property type="project" value="InterPro"/>
</dbReference>
<dbReference type="NCBIfam" id="TIGR01931">
    <property type="entry name" value="cysJ"/>
    <property type="match status" value="1"/>
</dbReference>
<comment type="cofactor">
    <cofactor evidence="11 12">
        <name>FMN</name>
        <dbReference type="ChEBI" id="CHEBI:58210"/>
    </cofactor>
    <text evidence="11 12">Binds 1 FMN per subunit.</text>
</comment>
<evidence type="ECO:0000313" key="16">
    <source>
        <dbReference type="Proteomes" id="UP000294832"/>
    </source>
</evidence>
<dbReference type="SUPFAM" id="SSF52218">
    <property type="entry name" value="Flavoproteins"/>
    <property type="match status" value="1"/>
</dbReference>
<keyword evidence="9 11" id="KW-0198">Cysteine biosynthesis</keyword>
<evidence type="ECO:0000256" key="8">
    <source>
        <dbReference type="ARBA" id="ARBA00023002"/>
    </source>
</evidence>
<dbReference type="InterPro" id="IPR003097">
    <property type="entry name" value="CysJ-like_FAD-binding"/>
</dbReference>
<name>A0A4R2FG58_9GAMM</name>
<evidence type="ECO:0000256" key="9">
    <source>
        <dbReference type="ARBA" id="ARBA00023192"/>
    </source>
</evidence>
<comment type="catalytic activity">
    <reaction evidence="10 11">
        <text>hydrogen sulfide + 3 NADP(+) + 3 H2O = sulfite + 3 NADPH + 4 H(+)</text>
        <dbReference type="Rhea" id="RHEA:13801"/>
        <dbReference type="ChEBI" id="CHEBI:15377"/>
        <dbReference type="ChEBI" id="CHEBI:15378"/>
        <dbReference type="ChEBI" id="CHEBI:17359"/>
        <dbReference type="ChEBI" id="CHEBI:29919"/>
        <dbReference type="ChEBI" id="CHEBI:57783"/>
        <dbReference type="ChEBI" id="CHEBI:58349"/>
        <dbReference type="EC" id="1.8.1.2"/>
    </reaction>
</comment>
<feature type="binding site" evidence="12">
    <location>
        <begin position="402"/>
        <end position="404"/>
    </location>
    <ligand>
        <name>FAD</name>
        <dbReference type="ChEBI" id="CHEBI:57692"/>
    </ligand>
</feature>
<keyword evidence="1 11" id="KW-0813">Transport</keyword>
<feature type="binding site" evidence="12">
    <location>
        <begin position="151"/>
        <end position="160"/>
    </location>
    <ligand>
        <name>FMN</name>
        <dbReference type="ChEBI" id="CHEBI:58210"/>
    </ligand>
</feature>
<evidence type="ECO:0000256" key="12">
    <source>
        <dbReference type="PIRSR" id="PIRSR000207-1"/>
    </source>
</evidence>
<comment type="subunit">
    <text evidence="11">Alpha(8)-beta(8). The alpha component is a flavoprotein, the beta component is a hemoprotein.</text>
</comment>
<dbReference type="InterPro" id="IPR008254">
    <property type="entry name" value="Flavodoxin/NO_synth"/>
</dbReference>
<comment type="caution">
    <text evidence="15">The sequence shown here is derived from an EMBL/GenBank/DDBJ whole genome shotgun (WGS) entry which is preliminary data.</text>
</comment>
<dbReference type="GO" id="GO:0005829">
    <property type="term" value="C:cytosol"/>
    <property type="evidence" value="ECO:0007669"/>
    <property type="project" value="TreeGrafter"/>
</dbReference>
<dbReference type="InterPro" id="IPR017938">
    <property type="entry name" value="Riboflavin_synthase-like_b-brl"/>
</dbReference>
<dbReference type="PIRSF" id="PIRSF000207">
    <property type="entry name" value="SiR-FP_CysJ"/>
    <property type="match status" value="1"/>
</dbReference>
<dbReference type="Gene3D" id="3.40.50.80">
    <property type="entry name" value="Nucleotide-binding domain of ferredoxin-NADP reductase (FNR) module"/>
    <property type="match status" value="1"/>
</dbReference>
<dbReference type="OrthoDB" id="9816402at2"/>
<evidence type="ECO:0000259" key="14">
    <source>
        <dbReference type="PROSITE" id="PS51384"/>
    </source>
</evidence>
<keyword evidence="4 11" id="KW-0288">FMN</keyword>
<dbReference type="InterPro" id="IPR029039">
    <property type="entry name" value="Flavoprotein-like_sf"/>
</dbReference>
<dbReference type="InterPro" id="IPR001094">
    <property type="entry name" value="Flavdoxin-like"/>
</dbReference>
<dbReference type="InterPro" id="IPR001709">
    <property type="entry name" value="Flavoprot_Pyr_Nucl_cyt_Rdtase"/>
</dbReference>
<dbReference type="GO" id="GO:0019344">
    <property type="term" value="P:cysteine biosynthetic process"/>
    <property type="evidence" value="ECO:0007669"/>
    <property type="project" value="UniProtKB-KW"/>
</dbReference>
<dbReference type="InterPro" id="IPR010199">
    <property type="entry name" value="CysJ"/>
</dbReference>
<dbReference type="CDD" id="cd06199">
    <property type="entry name" value="SiR"/>
    <property type="match status" value="1"/>
</dbReference>
<feature type="binding site" evidence="12">
    <location>
        <begin position="417"/>
        <end position="420"/>
    </location>
    <ligand>
        <name>FAD</name>
        <dbReference type="ChEBI" id="CHEBI:57692"/>
    </ligand>
</feature>
<evidence type="ECO:0000256" key="1">
    <source>
        <dbReference type="ARBA" id="ARBA00022448"/>
    </source>
</evidence>
<keyword evidence="6 11" id="KW-0521">NADP</keyword>
<feature type="domain" description="FAD-binding FR-type" evidence="14">
    <location>
        <begin position="231"/>
        <end position="445"/>
    </location>
</feature>
<proteinExistence type="predicted"/>
<feature type="binding site" evidence="12">
    <location>
        <begin position="522"/>
        <end position="526"/>
    </location>
    <ligand>
        <name>NADP(+)</name>
        <dbReference type="ChEBI" id="CHEBI:58349"/>
    </ligand>
</feature>
<accession>A0A4R2FG58</accession>
<dbReference type="InterPro" id="IPR017927">
    <property type="entry name" value="FAD-bd_FR_type"/>
</dbReference>
<feature type="binding site" evidence="12">
    <location>
        <position position="596"/>
    </location>
    <ligand>
        <name>FAD</name>
        <dbReference type="ChEBI" id="CHEBI:57692"/>
    </ligand>
</feature>
<comment type="function">
    <text evidence="11">Component of the sulfite reductase complex that catalyzes the 6-electron reduction of sulfite to sulfide. This is one of several activities required for the biosynthesis of L-cysteine from sulfate. The flavoprotein component catalyzes the electron flow from NADPH -&gt; FAD -&gt; FMN to the hemoprotein component.</text>
</comment>
<gene>
    <name evidence="15" type="ORF">EDC91_10390</name>
</gene>
<evidence type="ECO:0000313" key="15">
    <source>
        <dbReference type="EMBL" id="TCN88909.1"/>
    </source>
</evidence>
<dbReference type="PROSITE" id="PS51384">
    <property type="entry name" value="FAD_FR"/>
    <property type="match status" value="1"/>
</dbReference>
<dbReference type="FunFam" id="3.40.50.80:FF:000001">
    <property type="entry name" value="NADPH--cytochrome P450 reductase 1"/>
    <property type="match status" value="1"/>
</dbReference>
<protein>
    <recommendedName>
        <fullName evidence="11">Sulfite reductase [NADPH] flavoprotein alpha-component</fullName>
        <shortName evidence="11">SiR-FP</shortName>
        <ecNumber evidence="11">1.8.1.2</ecNumber>
    </recommendedName>
</protein>
<dbReference type="PANTHER" id="PTHR19384:SF128">
    <property type="entry name" value="NADPH OXIDOREDUCTASE A"/>
    <property type="match status" value="1"/>
</dbReference>
<dbReference type="Pfam" id="PF00175">
    <property type="entry name" value="NAD_binding_1"/>
    <property type="match status" value="1"/>
</dbReference>
<feature type="binding site" evidence="12">
    <location>
        <begin position="68"/>
        <end position="73"/>
    </location>
    <ligand>
        <name>FMN</name>
        <dbReference type="ChEBI" id="CHEBI:58210"/>
    </ligand>
</feature>
<dbReference type="GO" id="GO:0010181">
    <property type="term" value="F:FMN binding"/>
    <property type="evidence" value="ECO:0007669"/>
    <property type="project" value="InterPro"/>
</dbReference>
<dbReference type="InterPro" id="IPR001433">
    <property type="entry name" value="OxRdtase_FAD/NAD-bd"/>
</dbReference>
<dbReference type="SUPFAM" id="SSF63380">
    <property type="entry name" value="Riboflavin synthase domain-like"/>
    <property type="match status" value="1"/>
</dbReference>
<dbReference type="EMBL" id="SLWF01000003">
    <property type="protein sequence ID" value="TCN88909.1"/>
    <property type="molecule type" value="Genomic_DNA"/>
</dbReference>
<dbReference type="UniPathway" id="UPA00140">
    <property type="reaction ID" value="UER00207"/>
</dbReference>
<evidence type="ECO:0000256" key="5">
    <source>
        <dbReference type="ARBA" id="ARBA00022827"/>
    </source>
</evidence>
<dbReference type="PRINTS" id="PR00371">
    <property type="entry name" value="FPNCR"/>
</dbReference>
<keyword evidence="8 11" id="KW-0560">Oxidoreductase</keyword>
<evidence type="ECO:0000256" key="11">
    <source>
        <dbReference type="PIRNR" id="PIRNR000207"/>
    </source>
</evidence>
<dbReference type="InterPro" id="IPR023173">
    <property type="entry name" value="NADPH_Cyt_P450_Rdtase_alpha"/>
</dbReference>
<comment type="cofactor">
    <cofactor evidence="11 12">
        <name>FAD</name>
        <dbReference type="ChEBI" id="CHEBI:57692"/>
    </cofactor>
    <text evidence="11 12">Binds 1 FAD per subunit.</text>
</comment>
<dbReference type="Pfam" id="PF00667">
    <property type="entry name" value="FAD_binding_1"/>
    <property type="match status" value="1"/>
</dbReference>
<feature type="binding site" evidence="12">
    <location>
        <position position="558"/>
    </location>
    <ligand>
        <name>NADP(+)</name>
        <dbReference type="ChEBI" id="CHEBI:58349"/>
    </ligand>
</feature>
<keyword evidence="16" id="KW-1185">Reference proteome</keyword>
<dbReference type="GO" id="GO:0004783">
    <property type="term" value="F:sulfite reductase (NADPH) activity"/>
    <property type="evidence" value="ECO:0007669"/>
    <property type="project" value="UniProtKB-EC"/>
</dbReference>
<evidence type="ECO:0000256" key="2">
    <source>
        <dbReference type="ARBA" id="ARBA00022605"/>
    </source>
</evidence>
<dbReference type="Gene3D" id="3.40.50.360">
    <property type="match status" value="1"/>
</dbReference>
<keyword evidence="7 11" id="KW-0249">Electron transport</keyword>
<feature type="domain" description="Flavodoxin-like" evidence="13">
    <location>
        <begin position="62"/>
        <end position="200"/>
    </location>
</feature>
<evidence type="ECO:0000256" key="3">
    <source>
        <dbReference type="ARBA" id="ARBA00022630"/>
    </source>
</evidence>
<dbReference type="EC" id="1.8.1.2" evidence="11"/>
<evidence type="ECO:0000259" key="13">
    <source>
        <dbReference type="PROSITE" id="PS50902"/>
    </source>
</evidence>
<dbReference type="PROSITE" id="PS50902">
    <property type="entry name" value="FLAVODOXIN_LIKE"/>
    <property type="match status" value="1"/>
</dbReference>
<comment type="pathway">
    <text evidence="11">Sulfur metabolism; hydrogen sulfide biosynthesis; hydrogen sulfide from sulfite (NADPH route): step 1/1.</text>
</comment>
<dbReference type="GO" id="GO:0070814">
    <property type="term" value="P:hydrogen sulfide biosynthetic process"/>
    <property type="evidence" value="ECO:0007669"/>
    <property type="project" value="UniProtKB-UniPathway"/>
</dbReference>
<feature type="binding site" evidence="12">
    <location>
        <begin position="384"/>
        <end position="387"/>
    </location>
    <ligand>
        <name>FAD</name>
        <dbReference type="ChEBI" id="CHEBI:57692"/>
    </ligand>
</feature>
<sequence>MSLKELSPLASPLSVSQVAQLQQFASELTPLQQAWVSGYLAASAGAASPISASVQTQPGNTLTILYGSQTGNGRGIASQLAAQASAQGYAVNLCAMGDYNARSLKQEQLLVVIVSTQGEGEAPDDAIELHKFLASKRAPRLEQLHYAVLALGDSSYEFFCQTGKEFDERLAALGAQSLLARVDCDVDYQQAVEQWQQQLLTAVQPHLQSSAQVVAIDSAKRASAATVFSKQQPYEAEILLSQKITGRNSIKDTRHIEIDLGESGIQYQPGDALGVYFSNYAALVDELLSSLQLDGETTVAIQQQTYSLHQALTEVKELTQLYPGLVQFWAEHSASEELQAIAADRELTREFIKKHQLADLQRLYPITQVDAQHLVDVLRPITPRLYSIASSQREVDTEVHLTVGLVAELRNGIPRYGAASGFLARAQEGQKLRVYVEANKHFRLPTAPETPVIMIGPGTGVAPFRAFMQERAAQGITADSWLFFGNPHFEQDFLYQTEWQQYLKNGQLSRISLAFSRDQQQKIYVQQRIREQGEDVWQWLQRGAYLYLCGDAERMAKDVQQALLEVVVMHGGLAVEAATEYLENLRVQGRFQKDVY</sequence>
<feature type="binding site" evidence="12">
    <location>
        <position position="319"/>
    </location>
    <ligand>
        <name>FAD</name>
        <dbReference type="ChEBI" id="CHEBI:57692"/>
    </ligand>
</feature>
<organism evidence="15 16">
    <name type="scientific">Shewanella fodinae</name>
    <dbReference type="NCBI Taxonomy" id="552357"/>
    <lineage>
        <taxon>Bacteria</taxon>
        <taxon>Pseudomonadati</taxon>
        <taxon>Pseudomonadota</taxon>
        <taxon>Gammaproteobacteria</taxon>
        <taxon>Alteromonadales</taxon>
        <taxon>Shewanellaceae</taxon>
        <taxon>Shewanella</taxon>
    </lineage>
</organism>
<keyword evidence="2 11" id="KW-0028">Amino-acid biosynthesis</keyword>
<dbReference type="RefSeq" id="WP_133037852.1">
    <property type="nucleotide sequence ID" value="NZ_SLWF01000003.1"/>
</dbReference>
<evidence type="ECO:0000256" key="10">
    <source>
        <dbReference type="ARBA" id="ARBA00052219"/>
    </source>
</evidence>
<evidence type="ECO:0000256" key="7">
    <source>
        <dbReference type="ARBA" id="ARBA00022982"/>
    </source>
</evidence>
<feature type="binding site" evidence="12">
    <location>
        <begin position="115"/>
        <end position="118"/>
    </location>
    <ligand>
        <name>FMN</name>
        <dbReference type="ChEBI" id="CHEBI:58210"/>
    </ligand>
</feature>
<dbReference type="InterPro" id="IPR039261">
    <property type="entry name" value="FNR_nucleotide-bd"/>
</dbReference>
<reference evidence="15 16" key="1">
    <citation type="submission" date="2019-03" db="EMBL/GenBank/DDBJ databases">
        <title>Freshwater and sediment microbial communities from various areas in North America, analyzing microbe dynamics in response to fracking.</title>
        <authorList>
            <person name="Lamendella R."/>
        </authorList>
    </citation>
    <scope>NUCLEOTIDE SEQUENCE [LARGE SCALE GENOMIC DNA]</scope>
    <source>
        <strain evidence="15 16">74A</strain>
    </source>
</reference>
<keyword evidence="3 11" id="KW-0285">Flavoprotein</keyword>
<keyword evidence="5 11" id="KW-0274">FAD</keyword>
<dbReference type="SUPFAM" id="SSF52343">
    <property type="entry name" value="Ferredoxin reductase-like, C-terminal NADP-linked domain"/>
    <property type="match status" value="1"/>
</dbReference>
<dbReference type="Proteomes" id="UP000294832">
    <property type="component" value="Unassembled WGS sequence"/>
</dbReference>
<dbReference type="PANTHER" id="PTHR19384">
    <property type="entry name" value="NITRIC OXIDE SYNTHASE-RELATED"/>
    <property type="match status" value="1"/>
</dbReference>
<dbReference type="Gene3D" id="2.40.30.10">
    <property type="entry name" value="Translation factors"/>
    <property type="match status" value="1"/>
</dbReference>
<dbReference type="AlphaFoldDB" id="A0A4R2FG58"/>
<dbReference type="Pfam" id="PF00258">
    <property type="entry name" value="Flavodoxin_1"/>
    <property type="match status" value="1"/>
</dbReference>
<evidence type="ECO:0000256" key="6">
    <source>
        <dbReference type="ARBA" id="ARBA00022857"/>
    </source>
</evidence>
<dbReference type="PRINTS" id="PR00369">
    <property type="entry name" value="FLAVODOXIN"/>
</dbReference>
<evidence type="ECO:0000256" key="4">
    <source>
        <dbReference type="ARBA" id="ARBA00022643"/>
    </source>
</evidence>
<dbReference type="Gene3D" id="1.20.990.10">
    <property type="entry name" value="NADPH-cytochrome p450 Reductase, Chain A, domain 3"/>
    <property type="match status" value="1"/>
</dbReference>
<feature type="binding site" evidence="12">
    <location>
        <begin position="516"/>
        <end position="517"/>
    </location>
    <ligand>
        <name>NADP(+)</name>
        <dbReference type="ChEBI" id="CHEBI:58349"/>
    </ligand>
</feature>